<dbReference type="AlphaFoldDB" id="A0A087W272"/>
<name>A0A087W272_ECHMU</name>
<organism evidence="1 2">
    <name type="scientific">Echinococcus multilocularis</name>
    <name type="common">Fox tapeworm</name>
    <dbReference type="NCBI Taxonomy" id="6211"/>
    <lineage>
        <taxon>Eukaryota</taxon>
        <taxon>Metazoa</taxon>
        <taxon>Spiralia</taxon>
        <taxon>Lophotrochozoa</taxon>
        <taxon>Platyhelminthes</taxon>
        <taxon>Cestoda</taxon>
        <taxon>Eucestoda</taxon>
        <taxon>Cyclophyllidea</taxon>
        <taxon>Taeniidae</taxon>
        <taxon>Echinococcus</taxon>
    </lineage>
</organism>
<proteinExistence type="predicted"/>
<dbReference type="EMBL" id="LN902844">
    <property type="protein sequence ID" value="CDI98599.1"/>
    <property type="molecule type" value="Genomic_DNA"/>
</dbReference>
<reference evidence="1" key="1">
    <citation type="journal article" date="2013" name="Nature">
        <title>The genomes of four tapeworm species reveal adaptations to parasitism.</title>
        <authorList>
            <person name="Tsai I.J."/>
            <person name="Zarowiecki M."/>
            <person name="Holroyd N."/>
            <person name="Garciarrubio A."/>
            <person name="Sanchez-Flores A."/>
            <person name="Brooks K.L."/>
            <person name="Tracey A."/>
            <person name="Bobes R.J."/>
            <person name="Fragoso G."/>
            <person name="Sciutto E."/>
            <person name="Aslett M."/>
            <person name="Beasley H."/>
            <person name="Bennett H.M."/>
            <person name="Cai J."/>
            <person name="Camicia F."/>
            <person name="Clark R."/>
            <person name="Cucher M."/>
            <person name="De Silva N."/>
            <person name="Day T.A."/>
            <person name="Deplazes P."/>
            <person name="Estrada K."/>
            <person name="Fernandez C."/>
            <person name="Holland P.W."/>
            <person name="Hou J."/>
            <person name="Hu S."/>
            <person name="Huckvale T."/>
            <person name="Hung S.S."/>
            <person name="Kamenetzky L."/>
            <person name="Keane J.A."/>
            <person name="Kiss F."/>
            <person name="Koziol U."/>
            <person name="Lambert O."/>
            <person name="Liu K."/>
            <person name="Luo X."/>
            <person name="Luo Y."/>
            <person name="Macchiaroli N."/>
            <person name="Nichol S."/>
            <person name="Paps J."/>
            <person name="Parkinson J."/>
            <person name="Pouchkina-Stantcheva N."/>
            <person name="Riddiford N."/>
            <person name="Rosenzvit M."/>
            <person name="Salinas G."/>
            <person name="Wasmuth J.D."/>
            <person name="Zamanian M."/>
            <person name="Zheng Y."/>
            <person name="Cai X."/>
            <person name="Soberon X."/>
            <person name="Olson P.D."/>
            <person name="Laclette J.P."/>
            <person name="Brehm K."/>
            <person name="Berriman M."/>
            <person name="Garciarrubio A."/>
            <person name="Bobes R.J."/>
            <person name="Fragoso G."/>
            <person name="Sanchez-Flores A."/>
            <person name="Estrada K."/>
            <person name="Cevallos M.A."/>
            <person name="Morett E."/>
            <person name="Gonzalez V."/>
            <person name="Portillo T."/>
            <person name="Ochoa-Leyva A."/>
            <person name="Jose M.V."/>
            <person name="Sciutto E."/>
            <person name="Landa A."/>
            <person name="Jimenez L."/>
            <person name="Valdes V."/>
            <person name="Carrero J.C."/>
            <person name="Larralde C."/>
            <person name="Morales-Montor J."/>
            <person name="Limon-Lason J."/>
            <person name="Soberon X."/>
            <person name="Laclette J.P."/>
        </authorList>
    </citation>
    <scope>NUCLEOTIDE SEQUENCE [LARGE SCALE GENOMIC DNA]</scope>
</reference>
<dbReference type="Proteomes" id="UP000017246">
    <property type="component" value="Unassembled WGS sequence"/>
</dbReference>
<evidence type="ECO:0000313" key="1">
    <source>
        <dbReference type="EMBL" id="CDI98599.1"/>
    </source>
</evidence>
<gene>
    <name evidence="1" type="ORF">EmuJ_000246300</name>
</gene>
<sequence length="105" mass="12050">MKDCKGIDSLKTDYPPKRSCCFNRSTGCTHEAVSSDERELSQPCQKIEEGIPCLLPMPSNRRHNVQFPLPALAFERRQTVNTDEAQFSNFLFKQIKKQKVTKICD</sequence>
<reference evidence="1" key="2">
    <citation type="submission" date="2015-11" db="EMBL/GenBank/DDBJ databases">
        <authorList>
            <person name="Zhang Y."/>
            <person name="Guo Z."/>
        </authorList>
    </citation>
    <scope>NUCLEOTIDE SEQUENCE</scope>
</reference>
<accession>A0A087W272</accession>
<evidence type="ECO:0000313" key="2">
    <source>
        <dbReference type="Proteomes" id="UP000017246"/>
    </source>
</evidence>
<keyword evidence="2" id="KW-1185">Reference proteome</keyword>
<protein>
    <submittedName>
        <fullName evidence="1">Uncharacterized protein</fullName>
    </submittedName>
</protein>